<dbReference type="Gene3D" id="3.40.50.720">
    <property type="entry name" value="NAD(P)-binding Rossmann-like Domain"/>
    <property type="match status" value="1"/>
</dbReference>
<dbReference type="RefSeq" id="WP_069938343.1">
    <property type="nucleotide sequence ID" value="NZ_MAMP01000021.1"/>
</dbReference>
<dbReference type="PANTHER" id="PTHR43249">
    <property type="entry name" value="UDP-N-ACETYL-2-AMINO-2-DEOXY-D-GLUCURONATE OXIDASE"/>
    <property type="match status" value="1"/>
</dbReference>
<dbReference type="GO" id="GO:0000166">
    <property type="term" value="F:nucleotide binding"/>
    <property type="evidence" value="ECO:0007669"/>
    <property type="project" value="InterPro"/>
</dbReference>
<sequence length="406" mass="45314">MTNFQDLSYQLRIGIVGLGNAGSALLPSIAKHPNVKVTAASGRNVERLKKFAGDYQAEYYLSVEDLCRSELVDAVYIASPTELHVEHVKIATNYKKHIIVEKPLAVSVEEADLLIQSAEQAGIHLIVGHSFSFEPPIRKIREIVEEGKLGNVRMINNWYYNDWMYRLRTPEELDTALGGGVTYRQGSHQFDVIRYIGGGMIRSVRAMTGRWDESRPTEGAHAAFLEFEDGTAATAVYNGYDHFLTTELTFGIGEGGPSQRTQGYASSRKAIQQLSSSDEERTLKSQKGYGGKQSKNYAQEKAHQPFFGLTVVSCERGDIRQSPNGLYVYGEDEKYEVQLGTETGRDVMVAELYDAVVGDKPPIHDGRWGKANLEVCQAVLQSARERKEIYLSHQVAIDLSHRTLMK</sequence>
<dbReference type="Pfam" id="PF22725">
    <property type="entry name" value="GFO_IDH_MocA_C3"/>
    <property type="match status" value="1"/>
</dbReference>
<dbReference type="AlphaFoldDB" id="A0A1E7DNQ1"/>
<dbReference type="InterPro" id="IPR052515">
    <property type="entry name" value="Gfo/Idh/MocA_Oxidoreductase"/>
</dbReference>
<evidence type="ECO:0000313" key="5">
    <source>
        <dbReference type="Proteomes" id="UP000095658"/>
    </source>
</evidence>
<accession>A0A1E7DNQ1</accession>
<organism evidence="4 5">
    <name type="scientific">Domibacillus iocasae</name>
    <dbReference type="NCBI Taxonomy" id="1714016"/>
    <lineage>
        <taxon>Bacteria</taxon>
        <taxon>Bacillati</taxon>
        <taxon>Bacillota</taxon>
        <taxon>Bacilli</taxon>
        <taxon>Bacillales</taxon>
        <taxon>Bacillaceae</taxon>
        <taxon>Domibacillus</taxon>
    </lineage>
</organism>
<gene>
    <name evidence="4" type="ORF">BA724_05440</name>
</gene>
<dbReference type="EMBL" id="MAMP01000021">
    <property type="protein sequence ID" value="OES44720.1"/>
    <property type="molecule type" value="Genomic_DNA"/>
</dbReference>
<dbReference type="OrthoDB" id="2350336at2"/>
<feature type="region of interest" description="Disordered" evidence="1">
    <location>
        <begin position="273"/>
        <end position="295"/>
    </location>
</feature>
<dbReference type="InterPro" id="IPR055170">
    <property type="entry name" value="GFO_IDH_MocA-like_dom"/>
</dbReference>
<feature type="domain" description="GFO/IDH/MocA-like oxidoreductase" evidence="3">
    <location>
        <begin position="137"/>
        <end position="237"/>
    </location>
</feature>
<evidence type="ECO:0000256" key="1">
    <source>
        <dbReference type="SAM" id="MobiDB-lite"/>
    </source>
</evidence>
<proteinExistence type="predicted"/>
<dbReference type="SUPFAM" id="SSF51735">
    <property type="entry name" value="NAD(P)-binding Rossmann-fold domains"/>
    <property type="match status" value="1"/>
</dbReference>
<dbReference type="Proteomes" id="UP000095658">
    <property type="component" value="Unassembled WGS sequence"/>
</dbReference>
<feature type="domain" description="Gfo/Idh/MocA-like oxidoreductase N-terminal" evidence="2">
    <location>
        <begin position="11"/>
        <end position="129"/>
    </location>
</feature>
<reference evidence="4 5" key="1">
    <citation type="submission" date="2016-06" db="EMBL/GenBank/DDBJ databases">
        <title>Domibacillus iocasae genome sequencing.</title>
        <authorList>
            <person name="Verma A."/>
            <person name="Pal Y."/>
            <person name="Ojha A.K."/>
            <person name="Krishnamurthi S."/>
        </authorList>
    </citation>
    <scope>NUCLEOTIDE SEQUENCE [LARGE SCALE GENOMIC DNA]</scope>
    <source>
        <strain evidence="4 5">DSM 29979</strain>
    </source>
</reference>
<evidence type="ECO:0000313" key="4">
    <source>
        <dbReference type="EMBL" id="OES44720.1"/>
    </source>
</evidence>
<name>A0A1E7DNQ1_9BACI</name>
<evidence type="ECO:0008006" key="6">
    <source>
        <dbReference type="Google" id="ProtNLM"/>
    </source>
</evidence>
<evidence type="ECO:0000259" key="2">
    <source>
        <dbReference type="Pfam" id="PF01408"/>
    </source>
</evidence>
<dbReference type="STRING" id="1714016.BA724_05440"/>
<keyword evidence="5" id="KW-1185">Reference proteome</keyword>
<dbReference type="Pfam" id="PF01408">
    <property type="entry name" value="GFO_IDH_MocA"/>
    <property type="match status" value="1"/>
</dbReference>
<comment type="caution">
    <text evidence="4">The sequence shown here is derived from an EMBL/GenBank/DDBJ whole genome shotgun (WGS) entry which is preliminary data.</text>
</comment>
<dbReference type="PANTHER" id="PTHR43249:SF1">
    <property type="entry name" value="D-GLUCOSIDE 3-DEHYDROGENASE"/>
    <property type="match status" value="1"/>
</dbReference>
<dbReference type="SUPFAM" id="SSF55347">
    <property type="entry name" value="Glyceraldehyde-3-phosphate dehydrogenase-like, C-terminal domain"/>
    <property type="match status" value="1"/>
</dbReference>
<protein>
    <recommendedName>
        <fullName evidence="6">Oxidoreductase</fullName>
    </recommendedName>
</protein>
<dbReference type="InterPro" id="IPR036291">
    <property type="entry name" value="NAD(P)-bd_dom_sf"/>
</dbReference>
<dbReference type="Gene3D" id="3.30.360.10">
    <property type="entry name" value="Dihydrodipicolinate Reductase, domain 2"/>
    <property type="match status" value="1"/>
</dbReference>
<dbReference type="InterPro" id="IPR000683">
    <property type="entry name" value="Gfo/Idh/MocA-like_OxRdtase_N"/>
</dbReference>
<evidence type="ECO:0000259" key="3">
    <source>
        <dbReference type="Pfam" id="PF22725"/>
    </source>
</evidence>